<evidence type="ECO:0000256" key="1">
    <source>
        <dbReference type="ARBA" id="ARBA00022927"/>
    </source>
</evidence>
<dbReference type="RefSeq" id="XP_048130432.1">
    <property type="nucleotide sequence ID" value="XM_048274475.1"/>
</dbReference>
<reference evidence="6" key="2">
    <citation type="submission" date="2025-08" db="UniProtKB">
        <authorList>
            <consortium name="RefSeq"/>
        </authorList>
    </citation>
    <scope>IDENTIFICATION</scope>
    <source>
        <tissue evidence="6">Leaf</tissue>
    </source>
</reference>
<accession>A0ABM3H1E3</accession>
<dbReference type="PANTHER" id="PTHR34949">
    <property type="entry name" value="OS05G0443700 PROTEIN"/>
    <property type="match status" value="1"/>
</dbReference>
<reference evidence="5" key="1">
    <citation type="submission" date="2025-05" db="UniProtKB">
        <authorList>
            <consortium name="RefSeq"/>
        </authorList>
    </citation>
    <scope>NUCLEOTIDE SEQUENCE [LARGE SCALE GENOMIC DNA]</scope>
</reference>
<keyword evidence="5" id="KW-1185">Reference proteome</keyword>
<feature type="domain" description="Syntaxin 6/10/61 N-terminal" evidence="4">
    <location>
        <begin position="11"/>
        <end position="102"/>
    </location>
</feature>
<comment type="subcellular location">
    <subcellularLocation>
        <location evidence="2">Endomembrane system</location>
        <topology evidence="2">Single-pass type IV membrane protein</topology>
    </subcellularLocation>
</comment>
<feature type="compositionally biased region" description="Polar residues" evidence="3">
    <location>
        <begin position="166"/>
        <end position="182"/>
    </location>
</feature>
<organism evidence="5 6">
    <name type="scientific">Rhodamnia argentea</name>
    <dbReference type="NCBI Taxonomy" id="178133"/>
    <lineage>
        <taxon>Eukaryota</taxon>
        <taxon>Viridiplantae</taxon>
        <taxon>Streptophyta</taxon>
        <taxon>Embryophyta</taxon>
        <taxon>Tracheophyta</taxon>
        <taxon>Spermatophyta</taxon>
        <taxon>Magnoliopsida</taxon>
        <taxon>eudicotyledons</taxon>
        <taxon>Gunneridae</taxon>
        <taxon>Pentapetalae</taxon>
        <taxon>rosids</taxon>
        <taxon>malvids</taxon>
        <taxon>Myrtales</taxon>
        <taxon>Myrtaceae</taxon>
        <taxon>Myrtoideae</taxon>
        <taxon>Myrteae</taxon>
        <taxon>Australasian group</taxon>
        <taxon>Rhodamnia</taxon>
    </lineage>
</organism>
<dbReference type="Proteomes" id="UP000827889">
    <property type="component" value="Chromosome 2"/>
</dbReference>
<dbReference type="InterPro" id="IPR015260">
    <property type="entry name" value="Syntaxin-6/10/61_N"/>
</dbReference>
<dbReference type="GeneID" id="115746399"/>
<dbReference type="Pfam" id="PF09177">
    <property type="entry name" value="STX6_10_61_N"/>
    <property type="match status" value="1"/>
</dbReference>
<evidence type="ECO:0000259" key="4">
    <source>
        <dbReference type="Pfam" id="PF09177"/>
    </source>
</evidence>
<dbReference type="SUPFAM" id="SSF47661">
    <property type="entry name" value="t-snare proteins"/>
    <property type="match status" value="1"/>
</dbReference>
<keyword evidence="1" id="KW-0653">Protein transport</keyword>
<feature type="compositionally biased region" description="Basic and acidic residues" evidence="3">
    <location>
        <begin position="156"/>
        <end position="165"/>
    </location>
</feature>
<proteinExistence type="predicted"/>
<sequence length="408" mass="46269">MASSFDRWEKDPFFSAAEEVQESADRMQSTYRTWIHAKKDSSVVWNLEELQRDLHTALGTAKWQLEEFERAVQSSYGNSSSDDARDRHYDFIVAINDQISKINSSLQQSALLDGKRAPSWVRLDERERNEFASFLSGSSAFEAAGAELDHVMDNEDHRELWKESTPECSKNSCQSTERSSMDASEEKSYGHRRAASASADISAWNIAIAGEAYPQSSSSGHSVLPPRKVPSVSGFLNSMGSVSKLKWSKNGFRKWKADSHQEDDTALLGPAQLERGVRACYERSKSCLDNCDGYEKQLYGWYGALQRQLQRSQYQMQYSRPVQLAFAAILVLCLIDNSCFFSMQILAPEDCQTLMQQILLSFLLDADQITAVFLSCTRFLCNLKRRPNYSLVSLCRHELQCQNGRDQL</sequence>
<name>A0ABM3H1E3_9MYRT</name>
<protein>
    <submittedName>
        <fullName evidence="6">Uncharacterized protein LOC115746399 isoform X1</fullName>
    </submittedName>
</protein>
<feature type="region of interest" description="Disordered" evidence="3">
    <location>
        <begin position="156"/>
        <end position="189"/>
    </location>
</feature>
<dbReference type="InterPro" id="IPR010989">
    <property type="entry name" value="SNARE"/>
</dbReference>
<evidence type="ECO:0000313" key="6">
    <source>
        <dbReference type="RefSeq" id="XP_048130432.1"/>
    </source>
</evidence>
<dbReference type="Gene3D" id="1.20.58.90">
    <property type="match status" value="1"/>
</dbReference>
<dbReference type="CDD" id="cd21442">
    <property type="entry name" value="SNARE_NTD_STX6-like"/>
    <property type="match status" value="1"/>
</dbReference>
<evidence type="ECO:0000256" key="3">
    <source>
        <dbReference type="SAM" id="MobiDB-lite"/>
    </source>
</evidence>
<evidence type="ECO:0000256" key="2">
    <source>
        <dbReference type="ARBA" id="ARBA00046280"/>
    </source>
</evidence>
<gene>
    <name evidence="6" type="primary">LOC115746399</name>
</gene>
<evidence type="ECO:0000313" key="5">
    <source>
        <dbReference type="Proteomes" id="UP000827889"/>
    </source>
</evidence>
<dbReference type="PANTHER" id="PTHR34949:SF6">
    <property type="entry name" value="EXPRESSED PROTEIN"/>
    <property type="match status" value="1"/>
</dbReference>
<keyword evidence="1" id="KW-0813">Transport</keyword>